<comment type="subcellular location">
    <subcellularLocation>
        <location evidence="6">Cell membrane</location>
        <topology evidence="6">Multi-pass membrane protein</topology>
    </subcellularLocation>
    <subcellularLocation>
        <location evidence="1">Membrane</location>
    </subcellularLocation>
</comment>
<dbReference type="PROSITE" id="PS50895">
    <property type="entry name" value="SURF1"/>
    <property type="match status" value="1"/>
</dbReference>
<feature type="transmembrane region" description="Helical" evidence="6">
    <location>
        <begin position="218"/>
        <end position="236"/>
    </location>
</feature>
<sequence>MTMRLRPMPWLTGIVAVMLVILISLGVWQFQRLQWKTSLLAEVEASVTSPPLTSLDDLIRAIDAGEPVDFRRIAFQSSPTGGEPIYAVYRTQQGGIYWDLFQQYGPIFGRYDTVLSEAKPDGTAVSPTNIVADVLVGYVREDHPMGRVEGWLKSKPNRKTNRWFKFNQTGDWGRPDTITTHYIDIATKLPFDTADRGASAAEALPVRRPTIRNNHRDYMLTWFSFALLLIIFYLMIHRRAGRLTW</sequence>
<dbReference type="PANTHER" id="PTHR23427">
    <property type="entry name" value="SURFEIT LOCUS PROTEIN"/>
    <property type="match status" value="1"/>
</dbReference>
<gene>
    <name evidence="7" type="ORF">GCM10011309_13360</name>
</gene>
<dbReference type="PANTHER" id="PTHR23427:SF2">
    <property type="entry name" value="SURFEIT LOCUS PROTEIN 1"/>
    <property type="match status" value="1"/>
</dbReference>
<keyword evidence="6" id="KW-1003">Cell membrane</keyword>
<dbReference type="InterPro" id="IPR002994">
    <property type="entry name" value="Surf1/Shy1"/>
</dbReference>
<dbReference type="AlphaFoldDB" id="A0A918KIQ2"/>
<evidence type="ECO:0000313" key="8">
    <source>
        <dbReference type="Proteomes" id="UP000600865"/>
    </source>
</evidence>
<dbReference type="RefSeq" id="WP_189583070.1">
    <property type="nucleotide sequence ID" value="NZ_BMYV01000001.1"/>
</dbReference>
<dbReference type="GO" id="GO:0005886">
    <property type="term" value="C:plasma membrane"/>
    <property type="evidence" value="ECO:0007669"/>
    <property type="project" value="UniProtKB-SubCell"/>
</dbReference>
<evidence type="ECO:0000256" key="2">
    <source>
        <dbReference type="ARBA" id="ARBA00007165"/>
    </source>
</evidence>
<evidence type="ECO:0000256" key="3">
    <source>
        <dbReference type="ARBA" id="ARBA00022692"/>
    </source>
</evidence>
<protein>
    <recommendedName>
        <fullName evidence="6">SURF1-like protein</fullName>
    </recommendedName>
</protein>
<evidence type="ECO:0000256" key="1">
    <source>
        <dbReference type="ARBA" id="ARBA00004370"/>
    </source>
</evidence>
<dbReference type="Proteomes" id="UP000600865">
    <property type="component" value="Unassembled WGS sequence"/>
</dbReference>
<reference evidence="7 8" key="1">
    <citation type="journal article" date="2014" name="Int. J. Syst. Evol. Microbiol.">
        <title>Complete genome sequence of Corynebacterium casei LMG S-19264T (=DSM 44701T), isolated from a smear-ripened cheese.</title>
        <authorList>
            <consortium name="US DOE Joint Genome Institute (JGI-PGF)"/>
            <person name="Walter F."/>
            <person name="Albersmeier A."/>
            <person name="Kalinowski J."/>
            <person name="Ruckert C."/>
        </authorList>
    </citation>
    <scope>NUCLEOTIDE SEQUENCE [LARGE SCALE GENOMIC DNA]</scope>
    <source>
        <strain evidence="7 8">KCTC 23968</strain>
    </source>
</reference>
<keyword evidence="3 6" id="KW-0812">Transmembrane</keyword>
<accession>A0A918KIQ2</accession>
<organism evidence="7 8">
    <name type="scientific">Litorimonas cladophorae</name>
    <dbReference type="NCBI Taxonomy" id="1220491"/>
    <lineage>
        <taxon>Bacteria</taxon>
        <taxon>Pseudomonadati</taxon>
        <taxon>Pseudomonadota</taxon>
        <taxon>Alphaproteobacteria</taxon>
        <taxon>Maricaulales</taxon>
        <taxon>Robiginitomaculaceae</taxon>
    </lineage>
</organism>
<evidence type="ECO:0000256" key="4">
    <source>
        <dbReference type="ARBA" id="ARBA00022989"/>
    </source>
</evidence>
<keyword evidence="8" id="KW-1185">Reference proteome</keyword>
<comment type="caution">
    <text evidence="6">Lacks conserved residue(s) required for the propagation of feature annotation.</text>
</comment>
<keyword evidence="4 6" id="KW-1133">Transmembrane helix</keyword>
<evidence type="ECO:0000256" key="5">
    <source>
        <dbReference type="ARBA" id="ARBA00023136"/>
    </source>
</evidence>
<comment type="similarity">
    <text evidence="2 6">Belongs to the SURF1 family.</text>
</comment>
<evidence type="ECO:0000256" key="6">
    <source>
        <dbReference type="RuleBase" id="RU363076"/>
    </source>
</evidence>
<dbReference type="Pfam" id="PF02104">
    <property type="entry name" value="SURF1"/>
    <property type="match status" value="1"/>
</dbReference>
<dbReference type="EMBL" id="BMYV01000001">
    <property type="protein sequence ID" value="GGX64503.1"/>
    <property type="molecule type" value="Genomic_DNA"/>
</dbReference>
<dbReference type="InterPro" id="IPR045214">
    <property type="entry name" value="Surf1/Surf4"/>
</dbReference>
<proteinExistence type="inferred from homology"/>
<name>A0A918KIQ2_9PROT</name>
<evidence type="ECO:0000313" key="7">
    <source>
        <dbReference type="EMBL" id="GGX64503.1"/>
    </source>
</evidence>
<keyword evidence="5 6" id="KW-0472">Membrane</keyword>
<comment type="caution">
    <text evidence="7">The sequence shown here is derived from an EMBL/GenBank/DDBJ whole genome shotgun (WGS) entry which is preliminary data.</text>
</comment>